<dbReference type="PROSITE" id="PS00061">
    <property type="entry name" value="ADH_SHORT"/>
    <property type="match status" value="1"/>
</dbReference>
<organism evidence="2 3">
    <name type="scientific">Caenorhabditis angaria</name>
    <dbReference type="NCBI Taxonomy" id="860376"/>
    <lineage>
        <taxon>Eukaryota</taxon>
        <taxon>Metazoa</taxon>
        <taxon>Ecdysozoa</taxon>
        <taxon>Nematoda</taxon>
        <taxon>Chromadorea</taxon>
        <taxon>Rhabditida</taxon>
        <taxon>Rhabditina</taxon>
        <taxon>Rhabditomorpha</taxon>
        <taxon>Rhabditoidea</taxon>
        <taxon>Rhabditidae</taxon>
        <taxon>Peloderinae</taxon>
        <taxon>Caenorhabditis</taxon>
    </lineage>
</organism>
<accession>A0A9P1IXD2</accession>
<gene>
    <name evidence="2" type="ORF">CAMP_LOCUS13775</name>
</gene>
<dbReference type="AlphaFoldDB" id="A0A9P1IXD2"/>
<name>A0A9P1IXD2_9PELO</name>
<sequence length="280" mass="29905">MTAKRFENKVAIITGSSNGIGRATALLFAEEGAQVTITGRNSERLEETRKLLIENGVPSENINSVIGDITESEVQEKLISSTINSFGKIDILVNNAGALIPDKLGNVGIFQNVQILDDNFNLNVRSVVELTQRAFEYLEASRGEIVNVSSIASGPQGHSAHNYYSISKAAIDQLTRNLALQFIPHGIRVNCVNPGIVSTGFFSALGLNDEQIGLFTESMTSDPSKIPSGEMGKPEEIAKLIAFLADRNSSSYIIGQTITIDGGSTLVMGMLAGNSNLGKS</sequence>
<dbReference type="PRINTS" id="PR00080">
    <property type="entry name" value="SDRFAMILY"/>
</dbReference>
<keyword evidence="3" id="KW-1185">Reference proteome</keyword>
<keyword evidence="1" id="KW-0560">Oxidoreductase</keyword>
<dbReference type="Gene3D" id="3.40.50.720">
    <property type="entry name" value="NAD(P)-binding Rossmann-like Domain"/>
    <property type="match status" value="1"/>
</dbReference>
<evidence type="ECO:0000256" key="1">
    <source>
        <dbReference type="ARBA" id="ARBA00023002"/>
    </source>
</evidence>
<evidence type="ECO:0000313" key="3">
    <source>
        <dbReference type="Proteomes" id="UP001152747"/>
    </source>
</evidence>
<comment type="caution">
    <text evidence="2">The sequence shown here is derived from an EMBL/GenBank/DDBJ whole genome shotgun (WGS) entry which is preliminary data.</text>
</comment>
<dbReference type="FunFam" id="3.40.50.720:FF:000084">
    <property type="entry name" value="Short-chain dehydrogenase reductase"/>
    <property type="match status" value="1"/>
</dbReference>
<dbReference type="OrthoDB" id="47007at2759"/>
<dbReference type="InterPro" id="IPR036291">
    <property type="entry name" value="NAD(P)-bd_dom_sf"/>
</dbReference>
<dbReference type="EMBL" id="CANHGI010000005">
    <property type="protein sequence ID" value="CAI5451138.1"/>
    <property type="molecule type" value="Genomic_DNA"/>
</dbReference>
<dbReference type="Proteomes" id="UP001152747">
    <property type="component" value="Unassembled WGS sequence"/>
</dbReference>
<protein>
    <submittedName>
        <fullName evidence="2">Uncharacterized protein</fullName>
    </submittedName>
</protein>
<dbReference type="GO" id="GO:0016491">
    <property type="term" value="F:oxidoreductase activity"/>
    <property type="evidence" value="ECO:0007669"/>
    <property type="project" value="UniProtKB-KW"/>
</dbReference>
<dbReference type="PANTHER" id="PTHR44115">
    <property type="entry name" value="PROTEIN CBG09704"/>
    <property type="match status" value="1"/>
</dbReference>
<dbReference type="InterPro" id="IPR002347">
    <property type="entry name" value="SDR_fam"/>
</dbReference>
<dbReference type="SUPFAM" id="SSF51735">
    <property type="entry name" value="NAD(P)-binding Rossmann-fold domains"/>
    <property type="match status" value="1"/>
</dbReference>
<dbReference type="PRINTS" id="PR00081">
    <property type="entry name" value="GDHRDH"/>
</dbReference>
<dbReference type="Pfam" id="PF13561">
    <property type="entry name" value="adh_short_C2"/>
    <property type="match status" value="1"/>
</dbReference>
<proteinExistence type="predicted"/>
<dbReference type="PANTHER" id="PTHR44115:SF11">
    <property type="entry name" value="DEHYDROGENASES, SHORT CHAIN"/>
    <property type="match status" value="1"/>
</dbReference>
<dbReference type="InterPro" id="IPR020904">
    <property type="entry name" value="Sc_DH/Rdtase_CS"/>
</dbReference>
<evidence type="ECO:0000313" key="2">
    <source>
        <dbReference type="EMBL" id="CAI5451138.1"/>
    </source>
</evidence>
<reference evidence="2" key="1">
    <citation type="submission" date="2022-11" db="EMBL/GenBank/DDBJ databases">
        <authorList>
            <person name="Kikuchi T."/>
        </authorList>
    </citation>
    <scope>NUCLEOTIDE SEQUENCE</scope>
    <source>
        <strain evidence="2">PS1010</strain>
    </source>
</reference>